<dbReference type="InParanoid" id="K3WJ98"/>
<keyword evidence="1" id="KW-0812">Transmembrane</keyword>
<feature type="transmembrane region" description="Helical" evidence="1">
    <location>
        <begin position="54"/>
        <end position="73"/>
    </location>
</feature>
<dbReference type="Proteomes" id="UP000019132">
    <property type="component" value="Unassembled WGS sequence"/>
</dbReference>
<dbReference type="AlphaFoldDB" id="K3WJ98"/>
<feature type="transmembrane region" description="Helical" evidence="1">
    <location>
        <begin position="12"/>
        <end position="34"/>
    </location>
</feature>
<name>K3WJ98_GLOUD</name>
<keyword evidence="1" id="KW-1133">Transmembrane helix</keyword>
<reference evidence="2" key="3">
    <citation type="submission" date="2015-02" db="UniProtKB">
        <authorList>
            <consortium name="EnsemblProtists"/>
        </authorList>
    </citation>
    <scope>IDENTIFICATION</scope>
    <source>
        <strain evidence="2">DAOM BR144</strain>
    </source>
</reference>
<protein>
    <submittedName>
        <fullName evidence="2">Uncharacterized protein</fullName>
    </submittedName>
</protein>
<keyword evidence="1" id="KW-0472">Membrane</keyword>
<dbReference type="EMBL" id="GL376564">
    <property type="status" value="NOT_ANNOTATED_CDS"/>
    <property type="molecule type" value="Genomic_DNA"/>
</dbReference>
<sequence>MRHRHAIEEMAVVEYIEAIIPFVYAICLAIMVYLPNAKYNEDLNNITEQQTNTILVSTVIYTALEVLSLVHDIK</sequence>
<dbReference type="HOGENOM" id="CLU_2693229_0_0_1"/>
<organism evidence="2 3">
    <name type="scientific">Globisporangium ultimum (strain ATCC 200006 / CBS 805.95 / DAOM BR144)</name>
    <name type="common">Pythium ultimum</name>
    <dbReference type="NCBI Taxonomy" id="431595"/>
    <lineage>
        <taxon>Eukaryota</taxon>
        <taxon>Sar</taxon>
        <taxon>Stramenopiles</taxon>
        <taxon>Oomycota</taxon>
        <taxon>Peronosporomycetes</taxon>
        <taxon>Pythiales</taxon>
        <taxon>Pythiaceae</taxon>
        <taxon>Globisporangium</taxon>
    </lineage>
</organism>
<reference evidence="3" key="2">
    <citation type="submission" date="2010-04" db="EMBL/GenBank/DDBJ databases">
        <authorList>
            <person name="Buell R."/>
            <person name="Hamilton J."/>
            <person name="Hostetler J."/>
        </authorList>
    </citation>
    <scope>NUCLEOTIDE SEQUENCE [LARGE SCALE GENOMIC DNA]</scope>
    <source>
        <strain evidence="3">DAOM:BR144</strain>
    </source>
</reference>
<evidence type="ECO:0000256" key="1">
    <source>
        <dbReference type="SAM" id="Phobius"/>
    </source>
</evidence>
<keyword evidence="3" id="KW-1185">Reference proteome</keyword>
<proteinExistence type="predicted"/>
<dbReference type="EnsemblProtists" id="PYU1_T005040">
    <property type="protein sequence ID" value="PYU1_T005040"/>
    <property type="gene ID" value="PYU1_G005029"/>
</dbReference>
<evidence type="ECO:0000313" key="3">
    <source>
        <dbReference type="Proteomes" id="UP000019132"/>
    </source>
</evidence>
<reference evidence="3" key="1">
    <citation type="journal article" date="2010" name="Genome Biol.">
        <title>Genome sequence of the necrotrophic plant pathogen Pythium ultimum reveals original pathogenicity mechanisms and effector repertoire.</title>
        <authorList>
            <person name="Levesque C.A."/>
            <person name="Brouwer H."/>
            <person name="Cano L."/>
            <person name="Hamilton J.P."/>
            <person name="Holt C."/>
            <person name="Huitema E."/>
            <person name="Raffaele S."/>
            <person name="Robideau G.P."/>
            <person name="Thines M."/>
            <person name="Win J."/>
            <person name="Zerillo M.M."/>
            <person name="Beakes G.W."/>
            <person name="Boore J.L."/>
            <person name="Busam D."/>
            <person name="Dumas B."/>
            <person name="Ferriera S."/>
            <person name="Fuerstenberg S.I."/>
            <person name="Gachon C.M."/>
            <person name="Gaulin E."/>
            <person name="Govers F."/>
            <person name="Grenville-Briggs L."/>
            <person name="Horner N."/>
            <person name="Hostetler J."/>
            <person name="Jiang R.H."/>
            <person name="Johnson J."/>
            <person name="Krajaejun T."/>
            <person name="Lin H."/>
            <person name="Meijer H.J."/>
            <person name="Moore B."/>
            <person name="Morris P."/>
            <person name="Phuntmart V."/>
            <person name="Puiu D."/>
            <person name="Shetty J."/>
            <person name="Stajich J.E."/>
            <person name="Tripathy S."/>
            <person name="Wawra S."/>
            <person name="van West P."/>
            <person name="Whitty B.R."/>
            <person name="Coutinho P.M."/>
            <person name="Henrissat B."/>
            <person name="Martin F."/>
            <person name="Thomas P.D."/>
            <person name="Tyler B.M."/>
            <person name="De Vries R.P."/>
            <person name="Kamoun S."/>
            <person name="Yandell M."/>
            <person name="Tisserat N."/>
            <person name="Buell C.R."/>
        </authorList>
    </citation>
    <scope>NUCLEOTIDE SEQUENCE</scope>
    <source>
        <strain evidence="3">DAOM:BR144</strain>
    </source>
</reference>
<accession>K3WJ98</accession>
<dbReference type="VEuPathDB" id="FungiDB:PYU1_G005029"/>
<evidence type="ECO:0000313" key="2">
    <source>
        <dbReference type="EnsemblProtists" id="PYU1_T005040"/>
    </source>
</evidence>